<dbReference type="STRING" id="364200.SAMN04488515_3344"/>
<dbReference type="RefSeq" id="WP_089996984.1">
    <property type="nucleotide sequence ID" value="NZ_FOIZ01000002.1"/>
</dbReference>
<reference evidence="2 3" key="1">
    <citation type="submission" date="2016-10" db="EMBL/GenBank/DDBJ databases">
        <authorList>
            <person name="de Groot N.N."/>
        </authorList>
    </citation>
    <scope>NUCLEOTIDE SEQUENCE [LARGE SCALE GENOMIC DNA]</scope>
    <source>
        <strain evidence="2 3">DSM 17925</strain>
    </source>
</reference>
<evidence type="ECO:0000313" key="2">
    <source>
        <dbReference type="EMBL" id="SEW45506.1"/>
    </source>
</evidence>
<dbReference type="SUPFAM" id="SSF52821">
    <property type="entry name" value="Rhodanese/Cell cycle control phosphatase"/>
    <property type="match status" value="1"/>
</dbReference>
<dbReference type="Proteomes" id="UP000199167">
    <property type="component" value="Unassembled WGS sequence"/>
</dbReference>
<dbReference type="PANTHER" id="PTHR43031">
    <property type="entry name" value="FAD-DEPENDENT OXIDOREDUCTASE"/>
    <property type="match status" value="1"/>
</dbReference>
<dbReference type="EMBL" id="FOIZ01000002">
    <property type="protein sequence ID" value="SEW45506.1"/>
    <property type="molecule type" value="Genomic_DNA"/>
</dbReference>
<dbReference type="PROSITE" id="PS50206">
    <property type="entry name" value="RHODANESE_3"/>
    <property type="match status" value="1"/>
</dbReference>
<keyword evidence="2" id="KW-0808">Transferase</keyword>
<dbReference type="OrthoDB" id="9807812at2"/>
<dbReference type="InterPro" id="IPR001763">
    <property type="entry name" value="Rhodanese-like_dom"/>
</dbReference>
<organism evidence="2 3">
    <name type="scientific">Cognatiyoonia koreensis</name>
    <dbReference type="NCBI Taxonomy" id="364200"/>
    <lineage>
        <taxon>Bacteria</taxon>
        <taxon>Pseudomonadati</taxon>
        <taxon>Pseudomonadota</taxon>
        <taxon>Alphaproteobacteria</taxon>
        <taxon>Rhodobacterales</taxon>
        <taxon>Paracoccaceae</taxon>
        <taxon>Cognatiyoonia</taxon>
    </lineage>
</organism>
<dbReference type="GO" id="GO:0016740">
    <property type="term" value="F:transferase activity"/>
    <property type="evidence" value="ECO:0007669"/>
    <property type="project" value="UniProtKB-KW"/>
</dbReference>
<evidence type="ECO:0000259" key="1">
    <source>
        <dbReference type="PROSITE" id="PS50206"/>
    </source>
</evidence>
<dbReference type="Pfam" id="PF00581">
    <property type="entry name" value="Rhodanese"/>
    <property type="match status" value="1"/>
</dbReference>
<dbReference type="PANTHER" id="PTHR43031:SF7">
    <property type="entry name" value="NITRIC OXIDE REDUCTASE FLRD-NAD(+) REDUCTASE"/>
    <property type="match status" value="1"/>
</dbReference>
<proteinExistence type="predicted"/>
<name>A0A1I0RVP8_9RHOB</name>
<dbReference type="AlphaFoldDB" id="A0A1I0RVP8"/>
<sequence length="126" mass="13199">MKTAKDYMEAANEAVPTMDSADAIAIHAEGEGTFIDVRDSADIAESGTIKGANRVPRGMIEFNADPAMEDLFNPIFKDKSAPYYLVCGAGGQAALAGKTMTEMGFTNVTNIGGFPGWKDAGGPTES</sequence>
<dbReference type="InterPro" id="IPR050229">
    <property type="entry name" value="GlpE_sulfurtransferase"/>
</dbReference>
<dbReference type="Gene3D" id="3.40.250.10">
    <property type="entry name" value="Rhodanese-like domain"/>
    <property type="match status" value="1"/>
</dbReference>
<accession>A0A1I0RVP8</accession>
<keyword evidence="3" id="KW-1185">Reference proteome</keyword>
<dbReference type="InterPro" id="IPR036873">
    <property type="entry name" value="Rhodanese-like_dom_sf"/>
</dbReference>
<dbReference type="SMART" id="SM00450">
    <property type="entry name" value="RHOD"/>
    <property type="match status" value="1"/>
</dbReference>
<gene>
    <name evidence="2" type="ORF">SAMN04488515_3344</name>
</gene>
<evidence type="ECO:0000313" key="3">
    <source>
        <dbReference type="Proteomes" id="UP000199167"/>
    </source>
</evidence>
<feature type="domain" description="Rhodanese" evidence="1">
    <location>
        <begin position="28"/>
        <end position="126"/>
    </location>
</feature>
<protein>
    <submittedName>
        <fullName evidence="2">Rhodanese-related sulfurtransferase</fullName>
    </submittedName>
</protein>